<dbReference type="InterPro" id="IPR036736">
    <property type="entry name" value="ACP-like_sf"/>
</dbReference>
<proteinExistence type="predicted"/>
<dbReference type="AlphaFoldDB" id="X0VSA0"/>
<dbReference type="EMBL" id="BARS01035682">
    <property type="protein sequence ID" value="GAG21309.1"/>
    <property type="molecule type" value="Genomic_DNA"/>
</dbReference>
<name>X0VSA0_9ZZZZ</name>
<sequence length="167" mass="18814">MDTGWLLLPILALAAAIIYFGFRAIRRRELAEIKRFEQSTPMEDLDFVTALGVSEGSSDARKVIAIRAGIAELGEVPPHSIRADHRFYPDLERLPFYDSIEFLGLILMVEEKLDVRLGDTDLEMHSERLSKIVTEGTVADFVLNVLRSHQDDKEKIKGDCDKKLGAN</sequence>
<accession>X0VSA0</accession>
<keyword evidence="1" id="KW-0472">Membrane</keyword>
<feature type="transmembrane region" description="Helical" evidence="1">
    <location>
        <begin position="6"/>
        <end position="25"/>
    </location>
</feature>
<reference evidence="2" key="1">
    <citation type="journal article" date="2014" name="Front. Microbiol.">
        <title>High frequency of phylogenetically diverse reductive dehalogenase-homologous genes in deep subseafloor sedimentary metagenomes.</title>
        <authorList>
            <person name="Kawai M."/>
            <person name="Futagami T."/>
            <person name="Toyoda A."/>
            <person name="Takaki Y."/>
            <person name="Nishi S."/>
            <person name="Hori S."/>
            <person name="Arai W."/>
            <person name="Tsubouchi T."/>
            <person name="Morono Y."/>
            <person name="Uchiyama I."/>
            <person name="Ito T."/>
            <person name="Fujiyama A."/>
            <person name="Inagaki F."/>
            <person name="Takami H."/>
        </authorList>
    </citation>
    <scope>NUCLEOTIDE SEQUENCE</scope>
    <source>
        <strain evidence="2">Expedition CK06-06</strain>
    </source>
</reference>
<keyword evidence="1" id="KW-1133">Transmembrane helix</keyword>
<dbReference type="Gene3D" id="1.10.1200.10">
    <property type="entry name" value="ACP-like"/>
    <property type="match status" value="1"/>
</dbReference>
<dbReference type="SUPFAM" id="SSF47336">
    <property type="entry name" value="ACP-like"/>
    <property type="match status" value="1"/>
</dbReference>
<gene>
    <name evidence="2" type="ORF">S01H1_54946</name>
</gene>
<keyword evidence="1" id="KW-0812">Transmembrane</keyword>
<evidence type="ECO:0000256" key="1">
    <source>
        <dbReference type="SAM" id="Phobius"/>
    </source>
</evidence>
<organism evidence="2">
    <name type="scientific">marine sediment metagenome</name>
    <dbReference type="NCBI Taxonomy" id="412755"/>
    <lineage>
        <taxon>unclassified sequences</taxon>
        <taxon>metagenomes</taxon>
        <taxon>ecological metagenomes</taxon>
    </lineage>
</organism>
<evidence type="ECO:0000313" key="2">
    <source>
        <dbReference type="EMBL" id="GAG21309.1"/>
    </source>
</evidence>
<protein>
    <submittedName>
        <fullName evidence="2">Uncharacterized protein</fullName>
    </submittedName>
</protein>
<comment type="caution">
    <text evidence="2">The sequence shown here is derived from an EMBL/GenBank/DDBJ whole genome shotgun (WGS) entry which is preliminary data.</text>
</comment>